<dbReference type="Gene3D" id="3.90.550.10">
    <property type="entry name" value="Spore Coat Polysaccharide Biosynthesis Protein SpsA, Chain A"/>
    <property type="match status" value="1"/>
</dbReference>
<feature type="site" description="Transition state stabilizer" evidence="14">
    <location>
        <position position="259"/>
    </location>
</feature>
<dbReference type="EC" id="4.6.1.12" evidence="14"/>
<evidence type="ECO:0000256" key="4">
    <source>
        <dbReference type="ARBA" id="ARBA00004709"/>
    </source>
</evidence>
<dbReference type="Pfam" id="PF02542">
    <property type="entry name" value="YgbB"/>
    <property type="match status" value="1"/>
</dbReference>
<comment type="pathway">
    <text evidence="4 14">Isoprenoid biosynthesis; isopentenyl diphosphate biosynthesis via DXP pathway; isopentenyl diphosphate from 1-deoxy-D-xylulose 5-phosphate: step 4/6.</text>
</comment>
<dbReference type="InterPro" id="IPR026596">
    <property type="entry name" value="IspD/F"/>
</dbReference>
<feature type="binding site" evidence="14">
    <location>
        <position position="233"/>
    </location>
    <ligand>
        <name>a divalent metal cation</name>
        <dbReference type="ChEBI" id="CHEBI:60240"/>
    </ligand>
</feature>
<dbReference type="PROSITE" id="PS01350">
    <property type="entry name" value="ISPF"/>
    <property type="match status" value="1"/>
</dbReference>
<evidence type="ECO:0000256" key="9">
    <source>
        <dbReference type="ARBA" id="ARBA00022695"/>
    </source>
</evidence>
<dbReference type="HAMAP" id="MF_01520">
    <property type="entry name" value="IspDF"/>
    <property type="match status" value="1"/>
</dbReference>
<dbReference type="PANTHER" id="PTHR43181:SF1">
    <property type="entry name" value="2-C-METHYL-D-ERYTHRITOL 2,4-CYCLODIPHOSPHATE SYNTHASE, CHLOROPLASTIC"/>
    <property type="match status" value="1"/>
</dbReference>
<reference evidence="16 17" key="1">
    <citation type="submission" date="2020-03" db="EMBL/GenBank/DDBJ databases">
        <title>Genomic Encyclopedia of Type Strains, Phase IV (KMG-IV): sequencing the most valuable type-strain genomes for metagenomic binning, comparative biology and taxonomic classification.</title>
        <authorList>
            <person name="Goeker M."/>
        </authorList>
    </citation>
    <scope>NUCLEOTIDE SEQUENCE [LARGE SCALE GENOMIC DNA]</scope>
    <source>
        <strain evidence="16 17">DSM 27651</strain>
    </source>
</reference>
<feature type="binding site" evidence="14">
    <location>
        <position position="235"/>
    </location>
    <ligand>
        <name>a divalent metal cation</name>
        <dbReference type="ChEBI" id="CHEBI:60240"/>
    </ligand>
</feature>
<feature type="domain" description="2-C-methyl-D-erythritol 2,4-cyclodiphosphate synthase" evidence="15">
    <location>
        <begin position="228"/>
        <end position="379"/>
    </location>
</feature>
<evidence type="ECO:0000256" key="1">
    <source>
        <dbReference type="ARBA" id="ARBA00000200"/>
    </source>
</evidence>
<evidence type="ECO:0000256" key="6">
    <source>
        <dbReference type="ARBA" id="ARBA00008480"/>
    </source>
</evidence>
<comment type="catalytic activity">
    <reaction evidence="1 14">
        <text>4-CDP-2-C-methyl-D-erythritol 2-phosphate = 2-C-methyl-D-erythritol 2,4-cyclic diphosphate + CMP</text>
        <dbReference type="Rhea" id="RHEA:23864"/>
        <dbReference type="ChEBI" id="CHEBI:57919"/>
        <dbReference type="ChEBI" id="CHEBI:58483"/>
        <dbReference type="ChEBI" id="CHEBI:60377"/>
        <dbReference type="EC" id="4.6.1.12"/>
    </reaction>
</comment>
<feature type="site" description="Transition state stabilizer" evidence="14">
    <location>
        <position position="19"/>
    </location>
</feature>
<dbReference type="EC" id="2.7.7.60" evidence="14"/>
<dbReference type="HAMAP" id="MF_00108">
    <property type="entry name" value="IspD"/>
    <property type="match status" value="1"/>
</dbReference>
<comment type="cofactor">
    <cofactor evidence="3 14">
        <name>a divalent metal cation</name>
        <dbReference type="ChEBI" id="CHEBI:60240"/>
    </cofactor>
</comment>
<comment type="similarity">
    <text evidence="6">Belongs to the IspF family.</text>
</comment>
<feature type="binding site" evidence="14">
    <location>
        <position position="367"/>
    </location>
    <ligand>
        <name>4-CDP-2-C-methyl-D-erythritol 2-phosphate</name>
        <dbReference type="ChEBI" id="CHEBI:57919"/>
    </ligand>
</feature>
<comment type="function">
    <text evidence="14">Bifunctional enzyme that catalyzes the formation of 4-diphosphocytidyl-2-C-methyl-D-erythritol from CTP and 2-C-methyl-D-erythritol 4-phosphate (MEP) (IspD), and catalyzes the conversion of 4-diphosphocytidyl-2-C-methyl-D-erythritol 2-phosphate (CDP-ME2P) to 2-C-methyl-D-erythritol 2,4-cyclodiphosphate (ME-CPP) with a corresponding release of cytidine 5-monophosphate (CMP) (IspF).</text>
</comment>
<keyword evidence="9 14" id="KW-0548">Nucleotidyltransferase</keyword>
<keyword evidence="11 14" id="KW-0414">Isoprene biosynthesis</keyword>
<comment type="caution">
    <text evidence="16">The sequence shown here is derived from an EMBL/GenBank/DDBJ whole genome shotgun (WGS) entry which is preliminary data.</text>
</comment>
<feature type="binding site" evidence="14">
    <location>
        <position position="364"/>
    </location>
    <ligand>
        <name>4-CDP-2-C-methyl-D-erythritol 2-phosphate</name>
        <dbReference type="ChEBI" id="CHEBI:57919"/>
    </ligand>
</feature>
<dbReference type="InterPro" id="IPR029044">
    <property type="entry name" value="Nucleotide-diphossugar_trans"/>
</dbReference>
<evidence type="ECO:0000313" key="16">
    <source>
        <dbReference type="EMBL" id="NJC33487.1"/>
    </source>
</evidence>
<comment type="similarity">
    <text evidence="14">In the C-terminal section; belongs to the IspF family.</text>
</comment>
<dbReference type="SUPFAM" id="SSF53448">
    <property type="entry name" value="Nucleotide-diphospho-sugar transferases"/>
    <property type="match status" value="1"/>
</dbReference>
<dbReference type="InterPro" id="IPR018294">
    <property type="entry name" value="ISPD_synthase_CS"/>
</dbReference>
<dbReference type="NCBIfam" id="TIGR00453">
    <property type="entry name" value="ispD"/>
    <property type="match status" value="1"/>
</dbReference>
<dbReference type="InterPro" id="IPR001228">
    <property type="entry name" value="IspD"/>
</dbReference>
<comment type="caution">
    <text evidence="14">Lacks conserved residue(s) required for the propagation of feature annotation.</text>
</comment>
<dbReference type="Proteomes" id="UP000734218">
    <property type="component" value="Unassembled WGS sequence"/>
</dbReference>
<dbReference type="GO" id="GO:0008685">
    <property type="term" value="F:2-C-methyl-D-erythritol 2,4-cyclodiphosphate synthase activity"/>
    <property type="evidence" value="ECO:0007669"/>
    <property type="project" value="UniProtKB-EC"/>
</dbReference>
<evidence type="ECO:0000259" key="15">
    <source>
        <dbReference type="Pfam" id="PF02542"/>
    </source>
</evidence>
<dbReference type="Gene3D" id="3.30.1330.50">
    <property type="entry name" value="2-C-methyl-D-erythritol 2,4-cyclodiphosphate synthase"/>
    <property type="match status" value="1"/>
</dbReference>
<feature type="site" description="Transition state stabilizer" evidence="14">
    <location>
        <position position="358"/>
    </location>
</feature>
<sequence length="389" mass="40453">MTRPHRIAALVVAAGTGVRAGGDVPKQYRRIGGKAVIAYAVDAMTSHPAIQLVQPVIGPDQQELAAAALGNRDVMTPVAGGATRRDSVIAGLRAIAATGLADHVLIHDAARPFCPPSVIDRLIDALGEAPGAIPVLPVVDTLVALDGSEAPDRTTLGRVQTPQAFRLADIQAAHAAWSSDQTATDDATVLRAAGGAVALVEGDPRLEKLTTAGDLAAADRRLRMRTAVGTGFDVHRLEEGEELWLGGILIPHHQGLSGHSDADVGLHALTDAILGALGEGDIGLHFPPSDMRWRGARSDQFLQHAAAMVSAAGGRIEHLDLTLICEAPKIGPHRAAMRTAIAQMLSLSERRISIKATTTERLGFAGRGEGIAAQAAATLSLPDDLEDSA</sequence>
<evidence type="ECO:0000256" key="3">
    <source>
        <dbReference type="ARBA" id="ARBA00001968"/>
    </source>
</evidence>
<dbReference type="CDD" id="cd02516">
    <property type="entry name" value="CDP-ME_synthetase"/>
    <property type="match status" value="1"/>
</dbReference>
<dbReference type="NCBIfam" id="TIGR00151">
    <property type="entry name" value="ispF"/>
    <property type="match status" value="1"/>
</dbReference>
<gene>
    <name evidence="14" type="primary">ispDF</name>
    <name evidence="16" type="ORF">GGR88_000961</name>
</gene>
<organism evidence="16 17">
    <name type="scientific">Sphingomonas jejuensis</name>
    <dbReference type="NCBI Taxonomy" id="904715"/>
    <lineage>
        <taxon>Bacteria</taxon>
        <taxon>Pseudomonadati</taxon>
        <taxon>Pseudomonadota</taxon>
        <taxon>Alphaproteobacteria</taxon>
        <taxon>Sphingomonadales</taxon>
        <taxon>Sphingomonadaceae</taxon>
        <taxon>Sphingomonas</taxon>
    </lineage>
</organism>
<dbReference type="HAMAP" id="MF_00107">
    <property type="entry name" value="IspF"/>
    <property type="match status" value="1"/>
</dbReference>
<comment type="similarity">
    <text evidence="7">Belongs to the IspD/TarI cytidylyltransferase family. IspD subfamily.</text>
</comment>
<name>A0ABX0XKV2_9SPHN</name>
<dbReference type="SUPFAM" id="SSF69765">
    <property type="entry name" value="IpsF-like"/>
    <property type="match status" value="1"/>
</dbReference>
<dbReference type="InterPro" id="IPR036571">
    <property type="entry name" value="MECDP_synthase_sf"/>
</dbReference>
<dbReference type="InterPro" id="IPR020555">
    <property type="entry name" value="MECDP_synthase_CS"/>
</dbReference>
<dbReference type="PANTHER" id="PTHR43181">
    <property type="entry name" value="2-C-METHYL-D-ERYTHRITOL 2,4-CYCLODIPHOSPHATE SYNTHASE, CHLOROPLASTIC"/>
    <property type="match status" value="1"/>
</dbReference>
<evidence type="ECO:0000256" key="12">
    <source>
        <dbReference type="ARBA" id="ARBA00023239"/>
    </source>
</evidence>
<feature type="site" description="Positions MEP for the nucleophilic attack" evidence="14">
    <location>
        <position position="153"/>
    </location>
</feature>
<evidence type="ECO:0000256" key="14">
    <source>
        <dbReference type="HAMAP-Rule" id="MF_01520"/>
    </source>
</evidence>
<dbReference type="EMBL" id="JAATJE010000001">
    <property type="protein sequence ID" value="NJC33487.1"/>
    <property type="molecule type" value="Genomic_DNA"/>
</dbReference>
<dbReference type="PROSITE" id="PS01295">
    <property type="entry name" value="ISPD"/>
    <property type="match status" value="1"/>
</dbReference>
<evidence type="ECO:0000256" key="11">
    <source>
        <dbReference type="ARBA" id="ARBA00023229"/>
    </source>
</evidence>
<keyword evidence="8 14" id="KW-0808">Transferase</keyword>
<evidence type="ECO:0000256" key="10">
    <source>
        <dbReference type="ARBA" id="ARBA00022723"/>
    </source>
</evidence>
<feature type="binding site" evidence="14">
    <location>
        <begin position="233"/>
        <end position="235"/>
    </location>
    <ligand>
        <name>4-CDP-2-C-methyl-D-erythritol 2-phosphate</name>
        <dbReference type="ChEBI" id="CHEBI:57919"/>
    </ligand>
</feature>
<feature type="binding site" evidence="14">
    <location>
        <begin position="357"/>
        <end position="360"/>
    </location>
    <ligand>
        <name>4-CDP-2-C-methyl-D-erythritol 2-phosphate</name>
        <dbReference type="ChEBI" id="CHEBI:57919"/>
    </ligand>
</feature>
<dbReference type="GO" id="GO:0050518">
    <property type="term" value="F:2-C-methyl-D-erythritol 4-phosphate cytidylyltransferase activity"/>
    <property type="evidence" value="ECO:0007669"/>
    <property type="project" value="UniProtKB-EC"/>
</dbReference>
<comment type="pathway">
    <text evidence="5 14">Isoprenoid biosynthesis; isopentenyl diphosphate biosynthesis via DXP pathway; isopentenyl diphosphate from 1-deoxy-D-xylulose 5-phosphate: step 2/6.</text>
</comment>
<evidence type="ECO:0000256" key="8">
    <source>
        <dbReference type="ARBA" id="ARBA00022679"/>
    </source>
</evidence>
<dbReference type="InterPro" id="IPR034683">
    <property type="entry name" value="IspD/TarI"/>
</dbReference>
<proteinExistence type="inferred from homology"/>
<feature type="site" description="Transition state stabilizer" evidence="14">
    <location>
        <position position="26"/>
    </location>
</feature>
<protein>
    <recommendedName>
        <fullName evidence="14">Bifunctional enzyme IspD/IspF</fullName>
    </recommendedName>
    <domain>
        <recommendedName>
            <fullName evidence="14">2-C-methyl-D-erythritol 4-phosphate cytidylyltransferase</fullName>
            <ecNumber evidence="14">2.7.7.60</ecNumber>
        </recommendedName>
        <alternativeName>
            <fullName evidence="14">4-diphosphocytidyl-2C-methyl-D-erythritol synthase</fullName>
        </alternativeName>
        <alternativeName>
            <fullName evidence="14">MEP cytidylyltransferase</fullName>
            <shortName evidence="14">MCT</shortName>
        </alternativeName>
    </domain>
    <domain>
        <recommendedName>
            <fullName evidence="14">2-C-methyl-D-erythritol 2,4-cyclodiphosphate synthase</fullName>
            <shortName evidence="14">MECDP-synthase</shortName>
            <shortName evidence="14">MECPP-synthase</shortName>
            <shortName evidence="14">MECPS</shortName>
            <ecNumber evidence="14">4.6.1.12</ecNumber>
        </recommendedName>
    </domain>
</protein>
<dbReference type="CDD" id="cd00554">
    <property type="entry name" value="MECDP_synthase"/>
    <property type="match status" value="1"/>
</dbReference>
<feature type="region of interest" description="2-C-methyl-D-erythritol 2,4-cyclodiphosphate synthase" evidence="14">
    <location>
        <begin position="227"/>
        <end position="389"/>
    </location>
</feature>
<keyword evidence="13 14" id="KW-0511">Multifunctional enzyme</keyword>
<evidence type="ECO:0000256" key="13">
    <source>
        <dbReference type="ARBA" id="ARBA00023268"/>
    </source>
</evidence>
<dbReference type="NCBIfam" id="NF006899">
    <property type="entry name" value="PRK09382.1"/>
    <property type="match status" value="1"/>
</dbReference>
<evidence type="ECO:0000256" key="2">
    <source>
        <dbReference type="ARBA" id="ARBA00001282"/>
    </source>
</evidence>
<comment type="catalytic activity">
    <reaction evidence="2 14">
        <text>2-C-methyl-D-erythritol 4-phosphate + CTP + H(+) = 4-CDP-2-C-methyl-D-erythritol + diphosphate</text>
        <dbReference type="Rhea" id="RHEA:13429"/>
        <dbReference type="ChEBI" id="CHEBI:15378"/>
        <dbReference type="ChEBI" id="CHEBI:33019"/>
        <dbReference type="ChEBI" id="CHEBI:37563"/>
        <dbReference type="ChEBI" id="CHEBI:57823"/>
        <dbReference type="ChEBI" id="CHEBI:58262"/>
        <dbReference type="EC" id="2.7.7.60"/>
    </reaction>
</comment>
<feature type="binding site" evidence="14">
    <location>
        <begin position="259"/>
        <end position="260"/>
    </location>
    <ligand>
        <name>4-CDP-2-C-methyl-D-erythritol 2-phosphate</name>
        <dbReference type="ChEBI" id="CHEBI:57919"/>
    </ligand>
</feature>
<comment type="similarity">
    <text evidence="14">In the N-terminal section; belongs to the IspD/TarI cytidylyltransferase family. IspD subfamily.</text>
</comment>
<accession>A0ABX0XKV2</accession>
<keyword evidence="10 14" id="KW-0479">Metal-binding</keyword>
<feature type="region of interest" description="2-C-methyl-D-erythritol 4-phosphate cytidylyltransferase" evidence="14">
    <location>
        <begin position="1"/>
        <end position="226"/>
    </location>
</feature>
<keyword evidence="17" id="KW-1185">Reference proteome</keyword>
<feature type="site" description="Positions MEP for the nucleophilic attack" evidence="14">
    <location>
        <position position="208"/>
    </location>
</feature>
<dbReference type="InterPro" id="IPR003526">
    <property type="entry name" value="MECDP_synthase"/>
</dbReference>
<feature type="binding site" evidence="14">
    <location>
        <position position="267"/>
    </location>
    <ligand>
        <name>a divalent metal cation</name>
        <dbReference type="ChEBI" id="CHEBI:60240"/>
    </ligand>
</feature>
<dbReference type="Pfam" id="PF01128">
    <property type="entry name" value="IspD"/>
    <property type="match status" value="1"/>
</dbReference>
<evidence type="ECO:0000313" key="17">
    <source>
        <dbReference type="Proteomes" id="UP000734218"/>
    </source>
</evidence>
<evidence type="ECO:0000256" key="7">
    <source>
        <dbReference type="ARBA" id="ARBA00009789"/>
    </source>
</evidence>
<dbReference type="RefSeq" id="WP_167953470.1">
    <property type="nucleotide sequence ID" value="NZ_JAATJE010000001.1"/>
</dbReference>
<feature type="binding site" evidence="14">
    <location>
        <begin position="281"/>
        <end position="283"/>
    </location>
    <ligand>
        <name>4-CDP-2-C-methyl-D-erythritol 2-phosphate</name>
        <dbReference type="ChEBI" id="CHEBI:57919"/>
    </ligand>
</feature>
<keyword evidence="12 14" id="KW-0456">Lyase</keyword>
<evidence type="ECO:0000256" key="5">
    <source>
        <dbReference type="ARBA" id="ARBA00004787"/>
    </source>
</evidence>